<gene>
    <name evidence="3" type="ORF">NE695_15605</name>
</gene>
<organism evidence="3 4">
    <name type="scientific">Neglectibacter timonensis</name>
    <dbReference type="NCBI Taxonomy" id="1776382"/>
    <lineage>
        <taxon>Bacteria</taxon>
        <taxon>Bacillati</taxon>
        <taxon>Bacillota</taxon>
        <taxon>Clostridia</taxon>
        <taxon>Eubacteriales</taxon>
        <taxon>Oscillospiraceae</taxon>
        <taxon>Neglectibacter</taxon>
    </lineage>
</organism>
<keyword evidence="4" id="KW-1185">Reference proteome</keyword>
<dbReference type="InterPro" id="IPR025464">
    <property type="entry name" value="DUF4315"/>
</dbReference>
<proteinExistence type="predicted"/>
<evidence type="ECO:0000256" key="2">
    <source>
        <dbReference type="SAM" id="MobiDB-lite"/>
    </source>
</evidence>
<comment type="caution">
    <text evidence="3">The sequence shown here is derived from an EMBL/GenBank/DDBJ whole genome shotgun (WGS) entry which is preliminary data.</text>
</comment>
<dbReference type="EMBL" id="JANFZH010000045">
    <property type="protein sequence ID" value="MCQ4841339.1"/>
    <property type="molecule type" value="Genomic_DNA"/>
</dbReference>
<feature type="coiled-coil region" evidence="1">
    <location>
        <begin position="6"/>
        <end position="40"/>
    </location>
</feature>
<dbReference type="Pfam" id="PF14193">
    <property type="entry name" value="DUF4315"/>
    <property type="match status" value="1"/>
</dbReference>
<evidence type="ECO:0000313" key="3">
    <source>
        <dbReference type="EMBL" id="MCQ4841339.1"/>
    </source>
</evidence>
<evidence type="ECO:0000313" key="4">
    <source>
        <dbReference type="Proteomes" id="UP001524473"/>
    </source>
</evidence>
<reference evidence="3 4" key="1">
    <citation type="submission" date="2022-06" db="EMBL/GenBank/DDBJ databases">
        <title>Isolation of gut microbiota from human fecal samples.</title>
        <authorList>
            <person name="Pamer E.G."/>
            <person name="Barat B."/>
            <person name="Waligurski E."/>
            <person name="Medina S."/>
            <person name="Paddock L."/>
            <person name="Mostad J."/>
        </authorList>
    </citation>
    <scope>NUCLEOTIDE SEQUENCE [LARGE SCALE GENOMIC DNA]</scope>
    <source>
        <strain evidence="3 4">DFI.9.73</strain>
    </source>
</reference>
<sequence length="83" mass="8869">MATSKSAKIQAEMEKVKAKISEAQAKLKELEQKHREAENEEIVDIVRGMSVPLDELPLLLQKLRGASGQGGQKSGPAGEGAAE</sequence>
<keyword evidence="1" id="KW-0175">Coiled coil</keyword>
<feature type="region of interest" description="Disordered" evidence="2">
    <location>
        <begin position="64"/>
        <end position="83"/>
    </location>
</feature>
<dbReference type="GeneID" id="90531856"/>
<name>A0ABT1S336_9FIRM</name>
<dbReference type="Proteomes" id="UP001524473">
    <property type="component" value="Unassembled WGS sequence"/>
</dbReference>
<accession>A0ABT1S336</accession>
<protein>
    <submittedName>
        <fullName evidence="3">DUF4315 family protein</fullName>
    </submittedName>
</protein>
<dbReference type="RefSeq" id="WP_066862391.1">
    <property type="nucleotide sequence ID" value="NZ_CABKVV010000013.1"/>
</dbReference>
<evidence type="ECO:0000256" key="1">
    <source>
        <dbReference type="SAM" id="Coils"/>
    </source>
</evidence>